<dbReference type="RefSeq" id="WP_244016757.1">
    <property type="nucleotide sequence ID" value="NZ_JALHLF010000005.1"/>
</dbReference>
<evidence type="ECO:0000313" key="2">
    <source>
        <dbReference type="EMBL" id="MCJ2181641.1"/>
    </source>
</evidence>
<dbReference type="CDD" id="cd06170">
    <property type="entry name" value="LuxR_C_like"/>
    <property type="match status" value="1"/>
</dbReference>
<name>A0ABT0B997_9SPHN</name>
<feature type="domain" description="HTH luxR-type" evidence="1">
    <location>
        <begin position="296"/>
        <end position="361"/>
    </location>
</feature>
<comment type="caution">
    <text evidence="2">The sequence shown here is derived from an EMBL/GenBank/DDBJ whole genome shotgun (WGS) entry which is preliminary data.</text>
</comment>
<dbReference type="Gene3D" id="1.10.10.10">
    <property type="entry name" value="Winged helix-like DNA-binding domain superfamily/Winged helix DNA-binding domain"/>
    <property type="match status" value="1"/>
</dbReference>
<accession>A0ABT0B997</accession>
<dbReference type="Proteomes" id="UP001162881">
    <property type="component" value="Unassembled WGS sequence"/>
</dbReference>
<sequence>MALASGTETDLLLPLFGAMRENPRFATFLERLRRRTEARYVALLVRQGESQDAATQTYFAGEDLHRRAQDAGIPDLFALDRAHYDSLRPGRVYAISELIDHDPLARSQRRQQMAALGLADERIVRVLAERDFNVWLVLARGAPCRAADSALLSSLAPYIAEALRTIRALDHEARQAAISLTGLARAGNGWMAFERDARLAAIGPQAAQWWEAQGHPPPRPGERLLGLPRAAERTLLAAAEAMTDDPALPPRPMLLSEEPRVEALLLPLESHGANERPLTMALFTLPRTASPEARERLQTIHALPRREAELALRLAEGLTIAEAAEAMGLTVETARNYSKRIYAKLGVSGKAQLVRLVLQGTAGMN</sequence>
<dbReference type="InterPro" id="IPR036388">
    <property type="entry name" value="WH-like_DNA-bd_sf"/>
</dbReference>
<reference evidence="2" key="1">
    <citation type="submission" date="2022-03" db="EMBL/GenBank/DDBJ databases">
        <title>Identification of a novel bacterium isolated from mangrove sediments.</title>
        <authorList>
            <person name="Pan X."/>
        </authorList>
    </citation>
    <scope>NUCLEOTIDE SEQUENCE</scope>
    <source>
        <strain evidence="2">B1949</strain>
    </source>
</reference>
<dbReference type="EMBL" id="JALHLF010000005">
    <property type="protein sequence ID" value="MCJ2181641.1"/>
    <property type="molecule type" value="Genomic_DNA"/>
</dbReference>
<dbReference type="Pfam" id="PF00196">
    <property type="entry name" value="GerE"/>
    <property type="match status" value="1"/>
</dbReference>
<protein>
    <submittedName>
        <fullName evidence="2">Helix-turn-helix transcriptional regulator</fullName>
    </submittedName>
</protein>
<dbReference type="InterPro" id="IPR016032">
    <property type="entry name" value="Sig_transdc_resp-reg_C-effctor"/>
</dbReference>
<dbReference type="PROSITE" id="PS50043">
    <property type="entry name" value="HTH_LUXR_2"/>
    <property type="match status" value="1"/>
</dbReference>
<dbReference type="InterPro" id="IPR000792">
    <property type="entry name" value="Tscrpt_reg_LuxR_C"/>
</dbReference>
<gene>
    <name evidence="2" type="ORF">MTR62_02800</name>
</gene>
<evidence type="ECO:0000259" key="1">
    <source>
        <dbReference type="PROSITE" id="PS50043"/>
    </source>
</evidence>
<dbReference type="SMART" id="SM00421">
    <property type="entry name" value="HTH_LUXR"/>
    <property type="match status" value="1"/>
</dbReference>
<organism evidence="2 3">
    <name type="scientific">Novosphingobium organovorum</name>
    <dbReference type="NCBI Taxonomy" id="2930092"/>
    <lineage>
        <taxon>Bacteria</taxon>
        <taxon>Pseudomonadati</taxon>
        <taxon>Pseudomonadota</taxon>
        <taxon>Alphaproteobacteria</taxon>
        <taxon>Sphingomonadales</taxon>
        <taxon>Sphingomonadaceae</taxon>
        <taxon>Novosphingobium</taxon>
    </lineage>
</organism>
<dbReference type="SUPFAM" id="SSF46894">
    <property type="entry name" value="C-terminal effector domain of the bipartite response regulators"/>
    <property type="match status" value="1"/>
</dbReference>
<proteinExistence type="predicted"/>
<keyword evidence="3" id="KW-1185">Reference proteome</keyword>
<evidence type="ECO:0000313" key="3">
    <source>
        <dbReference type="Proteomes" id="UP001162881"/>
    </source>
</evidence>